<protein>
    <recommendedName>
        <fullName evidence="2">DUF6259 domain-containing protein</fullName>
    </recommendedName>
</protein>
<dbReference type="STRING" id="475255.SAMN04488101_11443"/>
<dbReference type="OrthoDB" id="1097392at2"/>
<proteinExistence type="predicted"/>
<keyword evidence="1" id="KW-0732">Signal</keyword>
<feature type="domain" description="DUF6259" evidence="2">
    <location>
        <begin position="302"/>
        <end position="563"/>
    </location>
</feature>
<evidence type="ECO:0000313" key="3">
    <source>
        <dbReference type="EMBL" id="SMD11507.1"/>
    </source>
</evidence>
<evidence type="ECO:0000259" key="2">
    <source>
        <dbReference type="Pfam" id="PF19773"/>
    </source>
</evidence>
<dbReference type="Proteomes" id="UP000192678">
    <property type="component" value="Unassembled WGS sequence"/>
</dbReference>
<dbReference type="Gene3D" id="3.20.20.80">
    <property type="entry name" value="Glycosidases"/>
    <property type="match status" value="1"/>
</dbReference>
<reference evidence="3 4" key="1">
    <citation type="submission" date="2017-04" db="EMBL/GenBank/DDBJ databases">
        <authorList>
            <person name="Afonso C.L."/>
            <person name="Miller P.J."/>
            <person name="Scott M.A."/>
            <person name="Spackman E."/>
            <person name="Goraichik I."/>
            <person name="Dimitrov K.M."/>
            <person name="Suarez D.L."/>
            <person name="Swayne D.E."/>
        </authorList>
    </citation>
    <scope>NUCLEOTIDE SEQUENCE [LARGE SCALE GENOMIC DNA]</scope>
    <source>
        <strain evidence="3 4">DSM 19625</strain>
    </source>
</reference>
<feature type="chain" id="PRO_5012890525" description="DUF6259 domain-containing protein" evidence="1">
    <location>
        <begin position="23"/>
        <end position="760"/>
    </location>
</feature>
<evidence type="ECO:0000313" key="4">
    <source>
        <dbReference type="Proteomes" id="UP000192678"/>
    </source>
</evidence>
<keyword evidence="4" id="KW-1185">Reference proteome</keyword>
<dbReference type="EMBL" id="FWYB01000014">
    <property type="protein sequence ID" value="SMD11507.1"/>
    <property type="molecule type" value="Genomic_DNA"/>
</dbReference>
<gene>
    <name evidence="3" type="ORF">SAMN04488101_11443</name>
</gene>
<name>A0A1W2EP67_9SPHI</name>
<dbReference type="InterPro" id="IPR017853">
    <property type="entry name" value="GH"/>
</dbReference>
<feature type="signal peptide" evidence="1">
    <location>
        <begin position="1"/>
        <end position="22"/>
    </location>
</feature>
<dbReference type="InterPro" id="IPR046226">
    <property type="entry name" value="DUF6259"/>
</dbReference>
<dbReference type="SUPFAM" id="SSF51445">
    <property type="entry name" value="(Trans)glycosidases"/>
    <property type="match status" value="1"/>
</dbReference>
<sequence>MRKVHLMLLLAMLCLFPGIIYAQANQSASISNQWIEVVFNKTTGELQRLINKKTGENVLKNWSAKKSMPFGLLVRKGNEKAQLVTAPGTENVKDNKQLAVGVKLDTEVDGTSVIQIRYPQLFTEKGILNILAEVTVRIPKNSKESFWSMSLSNQEDNCTIDDVRFPCFFGVYLGDTWKDDELVYPYHSGEKILNPVESYEKGSASIGWRWQDYKYTYKAGASTAIKDKDDLYFREFKYSPRLSMMWLDYYDQNGGLYMASYEDKPGMAAIRAETPGKDMPGMGFYMIKNPDLKKGQSWQSHNYSVALHPGDWHWAADQYRNWKHQSLQKYLKPYLTPDWFSKSPGLVAHYDFKYQNGSVVHRFKDLPRLLKEAKEMGLNHLLLSGWHVDGFDNGFPMYTPDPELGTEAEFIKYIKEVNDAGGHVMFYLNSRLFNMKYTDLKDKIDLWAVKNEKGENRVEKYGNGNISFAVMCPNYSGWQNQMFNTIQYLVKKAGAHGIYLDQLGMGTPELCFNKAHHHEHDRWIDGQMQLLERVHQDITVPEASEKDKQVAIIFEGASDNYGNYASGQLISTFSHYFTGAFPELYRYTFPGQTLVDMVYPSKNQVMRPVHISRVSKEMIDHSFLLGNYLWAYDLEEDNSFRNDPEMMAYLKQVISLRKAWLSKFANALFRDDLGLETGKSAIVAKHFDLQKGKLITVKNVSGKKWELMVDTYGKKVTRVMLYNMSGGEVSIPFKQVSYKNKPYLRIESKSERLAFLHFSY</sequence>
<evidence type="ECO:0000256" key="1">
    <source>
        <dbReference type="SAM" id="SignalP"/>
    </source>
</evidence>
<dbReference type="RefSeq" id="WP_144009556.1">
    <property type="nucleotide sequence ID" value="NZ_FWYB01000014.1"/>
</dbReference>
<organism evidence="3 4">
    <name type="scientific">Pedobacter nyackensis</name>
    <dbReference type="NCBI Taxonomy" id="475255"/>
    <lineage>
        <taxon>Bacteria</taxon>
        <taxon>Pseudomonadati</taxon>
        <taxon>Bacteroidota</taxon>
        <taxon>Sphingobacteriia</taxon>
        <taxon>Sphingobacteriales</taxon>
        <taxon>Sphingobacteriaceae</taxon>
        <taxon>Pedobacter</taxon>
    </lineage>
</organism>
<dbReference type="Pfam" id="PF19773">
    <property type="entry name" value="DUF6259"/>
    <property type="match status" value="1"/>
</dbReference>
<accession>A0A1W2EP67</accession>
<dbReference type="AlphaFoldDB" id="A0A1W2EP67"/>